<accession>A0ABU5NUR3</accession>
<keyword evidence="2" id="KW-1185">Reference proteome</keyword>
<dbReference type="EMBL" id="JAYDCJ010000001">
    <property type="protein sequence ID" value="MEA1079545.1"/>
    <property type="molecule type" value="Genomic_DNA"/>
</dbReference>
<comment type="caution">
    <text evidence="1">The sequence shown here is derived from an EMBL/GenBank/DDBJ whole genome shotgun (WGS) entry which is preliminary data.</text>
</comment>
<dbReference type="Proteomes" id="UP001305746">
    <property type="component" value="Unassembled WGS sequence"/>
</dbReference>
<proteinExistence type="predicted"/>
<dbReference type="RefSeq" id="WP_322854065.1">
    <property type="nucleotide sequence ID" value="NZ_JAYDCJ010000001.1"/>
</dbReference>
<name>A0ABU5NUR3_9GAMM</name>
<sequence length="112" mass="12552">MQVTTVLKKWFLIDFEFEGKAMEGVIAWGIVERDPSGRWSPGNYCCTSPVLKEVKEGDELFAITRNSTYQLVGAGERITMPVQSILALREGYSPDEINGAEAMREKGFTPNF</sequence>
<evidence type="ECO:0000313" key="2">
    <source>
        <dbReference type="Proteomes" id="UP001305746"/>
    </source>
</evidence>
<gene>
    <name evidence="1" type="ORF">U5822_02615</name>
</gene>
<organism evidence="1 2">
    <name type="scientific">Marinobacter qingdaonensis</name>
    <dbReference type="NCBI Taxonomy" id="3108486"/>
    <lineage>
        <taxon>Bacteria</taxon>
        <taxon>Pseudomonadati</taxon>
        <taxon>Pseudomonadota</taxon>
        <taxon>Gammaproteobacteria</taxon>
        <taxon>Pseudomonadales</taxon>
        <taxon>Marinobacteraceae</taxon>
        <taxon>Marinobacter</taxon>
    </lineage>
</organism>
<evidence type="ECO:0000313" key="1">
    <source>
        <dbReference type="EMBL" id="MEA1079545.1"/>
    </source>
</evidence>
<reference evidence="1 2" key="1">
    <citation type="submission" date="2023-12" db="EMBL/GenBank/DDBJ databases">
        <title>Marinobacter qingdaonensis sp. nov., isolated from the intertidal sediment of Qingdao, PR China.</title>
        <authorList>
            <person name="Li Y."/>
        </authorList>
    </citation>
    <scope>NUCLEOTIDE SEQUENCE [LARGE SCALE GENOMIC DNA]</scope>
    <source>
        <strain evidence="1 2">ASW11-75</strain>
    </source>
</reference>
<protein>
    <submittedName>
        <fullName evidence="1">Uncharacterized protein</fullName>
    </submittedName>
</protein>